<proteinExistence type="predicted"/>
<name>M7Y8M6_TRIUA</name>
<dbReference type="EMBL" id="KD274743">
    <property type="protein sequence ID" value="EMS46373.1"/>
    <property type="molecule type" value="Genomic_DNA"/>
</dbReference>
<evidence type="ECO:0000313" key="2">
    <source>
        <dbReference type="EMBL" id="EMS46373.1"/>
    </source>
</evidence>
<feature type="compositionally biased region" description="Low complexity" evidence="1">
    <location>
        <begin position="48"/>
        <end position="79"/>
    </location>
</feature>
<sequence length="97" mass="10424">MLDFDFEDIDGFLGCYHGLLQVHRLRSAFFSKKLTPALPPPPLPAPPSSLRRLPDPTSGAAVAAAPTSGAAAAPTSGAISPPPNHHPWPNLWRRRRP</sequence>
<gene>
    <name evidence="2" type="ORF">TRIUR3_34574</name>
</gene>
<accession>M7Y8M6</accession>
<feature type="region of interest" description="Disordered" evidence="1">
    <location>
        <begin position="36"/>
        <end position="97"/>
    </location>
</feature>
<dbReference type="AlphaFoldDB" id="M7Y8M6"/>
<organism evidence="2">
    <name type="scientific">Triticum urartu</name>
    <name type="common">Red wild einkorn</name>
    <name type="synonym">Crithodium urartu</name>
    <dbReference type="NCBI Taxonomy" id="4572"/>
    <lineage>
        <taxon>Eukaryota</taxon>
        <taxon>Viridiplantae</taxon>
        <taxon>Streptophyta</taxon>
        <taxon>Embryophyta</taxon>
        <taxon>Tracheophyta</taxon>
        <taxon>Spermatophyta</taxon>
        <taxon>Magnoliopsida</taxon>
        <taxon>Liliopsida</taxon>
        <taxon>Poales</taxon>
        <taxon>Poaceae</taxon>
        <taxon>BOP clade</taxon>
        <taxon>Pooideae</taxon>
        <taxon>Triticodae</taxon>
        <taxon>Triticeae</taxon>
        <taxon>Triticinae</taxon>
        <taxon>Triticum</taxon>
    </lineage>
</organism>
<evidence type="ECO:0000256" key="1">
    <source>
        <dbReference type="SAM" id="MobiDB-lite"/>
    </source>
</evidence>
<protein>
    <submittedName>
        <fullName evidence="2">Uncharacterized protein</fullName>
    </submittedName>
</protein>
<reference evidence="2" key="1">
    <citation type="journal article" date="2013" name="Nature">
        <title>Draft genome of the wheat A-genome progenitor Triticum urartu.</title>
        <authorList>
            <person name="Ling H.Q."/>
            <person name="Zhao S."/>
            <person name="Liu D."/>
            <person name="Wang J."/>
            <person name="Sun H."/>
            <person name="Zhang C."/>
            <person name="Fan H."/>
            <person name="Li D."/>
            <person name="Dong L."/>
            <person name="Tao Y."/>
            <person name="Gao C."/>
            <person name="Wu H."/>
            <person name="Li Y."/>
            <person name="Cui Y."/>
            <person name="Guo X."/>
            <person name="Zheng S."/>
            <person name="Wang B."/>
            <person name="Yu K."/>
            <person name="Liang Q."/>
            <person name="Yang W."/>
            <person name="Lou X."/>
            <person name="Chen J."/>
            <person name="Feng M."/>
            <person name="Jian J."/>
            <person name="Zhang X."/>
            <person name="Luo G."/>
            <person name="Jiang Y."/>
            <person name="Liu J."/>
            <person name="Wang Z."/>
            <person name="Sha Y."/>
            <person name="Zhang B."/>
            <person name="Wu H."/>
            <person name="Tang D."/>
            <person name="Shen Q."/>
            <person name="Xue P."/>
            <person name="Zou S."/>
            <person name="Wang X."/>
            <person name="Liu X."/>
            <person name="Wang F."/>
            <person name="Yang Y."/>
            <person name="An X."/>
            <person name="Dong Z."/>
            <person name="Zhang K."/>
            <person name="Zhang X."/>
            <person name="Luo M.C."/>
            <person name="Dvorak J."/>
            <person name="Tong Y."/>
            <person name="Wang J."/>
            <person name="Yang H."/>
            <person name="Li Z."/>
            <person name="Wang D."/>
            <person name="Zhang A."/>
            <person name="Wang J."/>
        </authorList>
    </citation>
    <scope>NUCLEOTIDE SEQUENCE</scope>
</reference>
<feature type="compositionally biased region" description="Pro residues" evidence="1">
    <location>
        <begin position="37"/>
        <end position="47"/>
    </location>
</feature>